<protein>
    <submittedName>
        <fullName evidence="1">Brk1</fullName>
    </submittedName>
</protein>
<reference evidence="1" key="2">
    <citation type="journal article" date="2015" name="Data Brief">
        <title>Shoot transcriptome of the giant reed, Arundo donax.</title>
        <authorList>
            <person name="Barrero R.A."/>
            <person name="Guerrero F.D."/>
            <person name="Moolhuijzen P."/>
            <person name="Goolsby J.A."/>
            <person name="Tidwell J."/>
            <person name="Bellgard S.E."/>
            <person name="Bellgard M.I."/>
        </authorList>
    </citation>
    <scope>NUCLEOTIDE SEQUENCE</scope>
    <source>
        <tissue evidence="1">Shoot tissue taken approximately 20 cm above the soil surface</tissue>
    </source>
</reference>
<proteinExistence type="predicted"/>
<dbReference type="EMBL" id="GBRH01193638">
    <property type="protein sequence ID" value="JAE04258.1"/>
    <property type="molecule type" value="Transcribed_RNA"/>
</dbReference>
<organism evidence="1">
    <name type="scientific">Arundo donax</name>
    <name type="common">Giant reed</name>
    <name type="synonym">Donax arundinaceus</name>
    <dbReference type="NCBI Taxonomy" id="35708"/>
    <lineage>
        <taxon>Eukaryota</taxon>
        <taxon>Viridiplantae</taxon>
        <taxon>Streptophyta</taxon>
        <taxon>Embryophyta</taxon>
        <taxon>Tracheophyta</taxon>
        <taxon>Spermatophyta</taxon>
        <taxon>Magnoliopsida</taxon>
        <taxon>Liliopsida</taxon>
        <taxon>Poales</taxon>
        <taxon>Poaceae</taxon>
        <taxon>PACMAD clade</taxon>
        <taxon>Arundinoideae</taxon>
        <taxon>Arundineae</taxon>
        <taxon>Arundo</taxon>
    </lineage>
</organism>
<name>A0A0A9F7L2_ARUDO</name>
<sequence>MKYEKLEHDAILDYFGYMLIQKPCFKQAPIIRCLQTTAE</sequence>
<evidence type="ECO:0000313" key="1">
    <source>
        <dbReference type="EMBL" id="JAE04258.1"/>
    </source>
</evidence>
<dbReference type="AlphaFoldDB" id="A0A0A9F7L2"/>
<reference evidence="1" key="1">
    <citation type="submission" date="2014-09" db="EMBL/GenBank/DDBJ databases">
        <authorList>
            <person name="Magalhaes I.L.F."/>
            <person name="Oliveira U."/>
            <person name="Santos F.R."/>
            <person name="Vidigal T.H.D.A."/>
            <person name="Brescovit A.D."/>
            <person name="Santos A.J."/>
        </authorList>
    </citation>
    <scope>NUCLEOTIDE SEQUENCE</scope>
    <source>
        <tissue evidence="1">Shoot tissue taken approximately 20 cm above the soil surface</tissue>
    </source>
</reference>
<accession>A0A0A9F7L2</accession>